<gene>
    <name evidence="2" type="ORF">SDC9_195701</name>
</gene>
<comment type="caution">
    <text evidence="2">The sequence shown here is derived from an EMBL/GenBank/DDBJ whole genome shotgun (WGS) entry which is preliminary data.</text>
</comment>
<sequence length="88" mass="9620">MVSLICLPILKIGFKEVMGSWNMKDISFPLISLILSSETFNMSSPLNNISPPSYFPGGVSTNLTNDIQDMLLPQPDSPTMPKVSPSFT</sequence>
<organism evidence="2">
    <name type="scientific">bioreactor metagenome</name>
    <dbReference type="NCBI Taxonomy" id="1076179"/>
    <lineage>
        <taxon>unclassified sequences</taxon>
        <taxon>metagenomes</taxon>
        <taxon>ecological metagenomes</taxon>
    </lineage>
</organism>
<accession>A0A645I9T3</accession>
<feature type="region of interest" description="Disordered" evidence="1">
    <location>
        <begin position="68"/>
        <end position="88"/>
    </location>
</feature>
<evidence type="ECO:0000313" key="2">
    <source>
        <dbReference type="EMBL" id="MPN48097.1"/>
    </source>
</evidence>
<protein>
    <submittedName>
        <fullName evidence="2">Uncharacterized protein</fullName>
    </submittedName>
</protein>
<evidence type="ECO:0000256" key="1">
    <source>
        <dbReference type="SAM" id="MobiDB-lite"/>
    </source>
</evidence>
<reference evidence="2" key="1">
    <citation type="submission" date="2019-08" db="EMBL/GenBank/DDBJ databases">
        <authorList>
            <person name="Kucharzyk K."/>
            <person name="Murdoch R.W."/>
            <person name="Higgins S."/>
            <person name="Loffler F."/>
        </authorList>
    </citation>
    <scope>NUCLEOTIDE SEQUENCE</scope>
</reference>
<dbReference type="EMBL" id="VSSQ01110099">
    <property type="protein sequence ID" value="MPN48097.1"/>
    <property type="molecule type" value="Genomic_DNA"/>
</dbReference>
<proteinExistence type="predicted"/>
<name>A0A645I9T3_9ZZZZ</name>
<dbReference type="AlphaFoldDB" id="A0A645I9T3"/>